<dbReference type="Proteomes" id="UP000054270">
    <property type="component" value="Unassembled WGS sequence"/>
</dbReference>
<accession>A0A0D2KKZ9</accession>
<dbReference type="PANTHER" id="PTHR43420">
    <property type="entry name" value="ACETYLTRANSFERASE"/>
    <property type="match status" value="1"/>
</dbReference>
<dbReference type="Pfam" id="PF00583">
    <property type="entry name" value="Acetyltransf_1"/>
    <property type="match status" value="1"/>
</dbReference>
<dbReference type="InterPro" id="IPR016181">
    <property type="entry name" value="Acyl_CoA_acyltransferase"/>
</dbReference>
<name>A0A0D2KKZ9_HYPSF</name>
<proteinExistence type="predicted"/>
<evidence type="ECO:0000256" key="1">
    <source>
        <dbReference type="ARBA" id="ARBA00022679"/>
    </source>
</evidence>
<keyword evidence="1" id="KW-0808">Transferase</keyword>
<dbReference type="PANTHER" id="PTHR43420:SF44">
    <property type="entry name" value="ACETYLTRANSFERASE YPEA"/>
    <property type="match status" value="1"/>
</dbReference>
<dbReference type="SUPFAM" id="SSF55729">
    <property type="entry name" value="Acyl-CoA N-acyltransferases (Nat)"/>
    <property type="match status" value="1"/>
</dbReference>
<keyword evidence="2" id="KW-0012">Acyltransferase</keyword>
<gene>
    <name evidence="4" type="ORF">HYPSUDRAFT_48506</name>
</gene>
<evidence type="ECO:0000313" key="4">
    <source>
        <dbReference type="EMBL" id="KJA15282.1"/>
    </source>
</evidence>
<dbReference type="OrthoDB" id="41532at2759"/>
<evidence type="ECO:0000259" key="3">
    <source>
        <dbReference type="PROSITE" id="PS51186"/>
    </source>
</evidence>
<protein>
    <recommendedName>
        <fullName evidence="3">N-acetyltransferase domain-containing protein</fullName>
    </recommendedName>
</protein>
<dbReference type="Gene3D" id="3.40.630.30">
    <property type="match status" value="1"/>
</dbReference>
<organism evidence="4 5">
    <name type="scientific">Hypholoma sublateritium (strain FD-334 SS-4)</name>
    <dbReference type="NCBI Taxonomy" id="945553"/>
    <lineage>
        <taxon>Eukaryota</taxon>
        <taxon>Fungi</taxon>
        <taxon>Dikarya</taxon>
        <taxon>Basidiomycota</taxon>
        <taxon>Agaricomycotina</taxon>
        <taxon>Agaricomycetes</taxon>
        <taxon>Agaricomycetidae</taxon>
        <taxon>Agaricales</taxon>
        <taxon>Agaricineae</taxon>
        <taxon>Strophariaceae</taxon>
        <taxon>Hypholoma</taxon>
    </lineage>
</organism>
<evidence type="ECO:0000313" key="5">
    <source>
        <dbReference type="Proteomes" id="UP000054270"/>
    </source>
</evidence>
<sequence length="211" mass="23484">MGMASPDAPISLYRVPYPAPPEDVVRYTHIHLSTLKTNPEAFFAAFEDAAKFTPQQWNERVNADGRTTFAARRSAAIAAGDANDEWLGTLSVLHPRVLRPMTDVFPHIPRVADQVERNEIDRYLLIGVWVHPSARGKGVAQMMIKAALDLVKAEPGEPGRKMIFLELYTNNVAAKTLYTKLGFLEETDCEGIQEGHTSMTILGCGLERSYR</sequence>
<dbReference type="AlphaFoldDB" id="A0A0D2KKZ9"/>
<keyword evidence="5" id="KW-1185">Reference proteome</keyword>
<dbReference type="PROSITE" id="PS51186">
    <property type="entry name" value="GNAT"/>
    <property type="match status" value="1"/>
</dbReference>
<dbReference type="EMBL" id="KN817649">
    <property type="protein sequence ID" value="KJA15282.1"/>
    <property type="molecule type" value="Genomic_DNA"/>
</dbReference>
<evidence type="ECO:0000256" key="2">
    <source>
        <dbReference type="ARBA" id="ARBA00023315"/>
    </source>
</evidence>
<dbReference type="GO" id="GO:0016747">
    <property type="term" value="F:acyltransferase activity, transferring groups other than amino-acyl groups"/>
    <property type="evidence" value="ECO:0007669"/>
    <property type="project" value="InterPro"/>
</dbReference>
<dbReference type="CDD" id="cd04301">
    <property type="entry name" value="NAT_SF"/>
    <property type="match status" value="1"/>
</dbReference>
<reference evidence="5" key="1">
    <citation type="submission" date="2014-04" db="EMBL/GenBank/DDBJ databases">
        <title>Evolutionary Origins and Diversification of the Mycorrhizal Mutualists.</title>
        <authorList>
            <consortium name="DOE Joint Genome Institute"/>
            <consortium name="Mycorrhizal Genomics Consortium"/>
            <person name="Kohler A."/>
            <person name="Kuo A."/>
            <person name="Nagy L.G."/>
            <person name="Floudas D."/>
            <person name="Copeland A."/>
            <person name="Barry K.W."/>
            <person name="Cichocki N."/>
            <person name="Veneault-Fourrey C."/>
            <person name="LaButti K."/>
            <person name="Lindquist E.A."/>
            <person name="Lipzen A."/>
            <person name="Lundell T."/>
            <person name="Morin E."/>
            <person name="Murat C."/>
            <person name="Riley R."/>
            <person name="Ohm R."/>
            <person name="Sun H."/>
            <person name="Tunlid A."/>
            <person name="Henrissat B."/>
            <person name="Grigoriev I.V."/>
            <person name="Hibbett D.S."/>
            <person name="Martin F."/>
        </authorList>
    </citation>
    <scope>NUCLEOTIDE SEQUENCE [LARGE SCALE GENOMIC DNA]</scope>
    <source>
        <strain evidence="5">FD-334 SS-4</strain>
    </source>
</reference>
<dbReference type="OMA" id="HATVGLY"/>
<dbReference type="InterPro" id="IPR000182">
    <property type="entry name" value="GNAT_dom"/>
</dbReference>
<feature type="domain" description="N-acetyltransferase" evidence="3">
    <location>
        <begin position="30"/>
        <end position="204"/>
    </location>
</feature>
<dbReference type="InterPro" id="IPR050680">
    <property type="entry name" value="YpeA/RimI_acetyltransf"/>
</dbReference>